<dbReference type="RefSeq" id="WP_135121457.1">
    <property type="nucleotide sequence ID" value="NZ_SPQZ01000007.1"/>
</dbReference>
<dbReference type="SUPFAM" id="SSF50974">
    <property type="entry name" value="Nitrous oxide reductase, N-terminal domain"/>
    <property type="match status" value="1"/>
</dbReference>
<protein>
    <recommendedName>
        <fullName evidence="3">YncE family protein</fullName>
    </recommendedName>
</protein>
<sequence length="322" mass="34034">MSGGAMDDGRLLVVCKDDSSLQVIDLETATTVGTVVASAPTPHEVVATSEGRLGYLPSYSDSPVGWPGTDGRRVDVIDLVTLRRVDQIDLPFASRPHQPGLLADGRLLVSAELDESVCVIDRGTHRIVARLPTGQIESHTFAVSADGGRIVTANVGAGSVSVIDVASRLLLGAVEVSEKVNRICLEPQGRLAYTADQSLPRIAVIDTELIELAAWIDLPSIGFGTAVTADGSHLVVALRSASEIAVIDRRSGEIVHRIPTPDHPQAIVLHPDGIRAYSACDADDCVVEVDVTTGRLLRLMATGRKPDGIAWSPTPPSARQAE</sequence>
<evidence type="ECO:0008006" key="3">
    <source>
        <dbReference type="Google" id="ProtNLM"/>
    </source>
</evidence>
<dbReference type="PANTHER" id="PTHR47197:SF3">
    <property type="entry name" value="DIHYDRO-HEME D1 DEHYDROGENASE"/>
    <property type="match status" value="1"/>
</dbReference>
<dbReference type="AlphaFoldDB" id="A0A4Y9QVC7"/>
<comment type="caution">
    <text evidence="1">The sequence shown here is derived from an EMBL/GenBank/DDBJ whole genome shotgun (WGS) entry which is preliminary data.</text>
</comment>
<dbReference type="InterPro" id="IPR015943">
    <property type="entry name" value="WD40/YVTN_repeat-like_dom_sf"/>
</dbReference>
<evidence type="ECO:0000313" key="1">
    <source>
        <dbReference type="EMBL" id="TFV95143.1"/>
    </source>
</evidence>
<dbReference type="Gene3D" id="2.130.10.10">
    <property type="entry name" value="YVTN repeat-like/Quinoprotein amine dehydrogenase"/>
    <property type="match status" value="2"/>
</dbReference>
<dbReference type="InterPro" id="IPR051200">
    <property type="entry name" value="Host-pathogen_enzymatic-act"/>
</dbReference>
<dbReference type="Proteomes" id="UP000298127">
    <property type="component" value="Unassembled WGS sequence"/>
</dbReference>
<reference evidence="1 2" key="1">
    <citation type="journal article" date="2018" name="J. Microbiol.">
        <title>Leifsonia flava sp. nov., a novel actinobacterium isolated from the rhizosphere of Aquilegia viridiflora.</title>
        <authorList>
            <person name="Cai Y."/>
            <person name="Tao W.Z."/>
            <person name="Ma Y.J."/>
            <person name="Cheng J."/>
            <person name="Zhang M.Y."/>
            <person name="Zhang Y.X."/>
        </authorList>
    </citation>
    <scope>NUCLEOTIDE SEQUENCE [LARGE SCALE GENOMIC DNA]</scope>
    <source>
        <strain evidence="1 2">SYP-B2174</strain>
    </source>
</reference>
<keyword evidence="2" id="KW-1185">Reference proteome</keyword>
<organism evidence="1 2">
    <name type="scientific">Orlajensenia leifsoniae</name>
    <dbReference type="NCBI Taxonomy" id="2561933"/>
    <lineage>
        <taxon>Bacteria</taxon>
        <taxon>Bacillati</taxon>
        <taxon>Actinomycetota</taxon>
        <taxon>Actinomycetes</taxon>
        <taxon>Micrococcales</taxon>
        <taxon>Microbacteriaceae</taxon>
        <taxon>Orlajensenia</taxon>
    </lineage>
</organism>
<evidence type="ECO:0000313" key="2">
    <source>
        <dbReference type="Proteomes" id="UP000298127"/>
    </source>
</evidence>
<dbReference type="PANTHER" id="PTHR47197">
    <property type="entry name" value="PROTEIN NIRF"/>
    <property type="match status" value="1"/>
</dbReference>
<name>A0A4Y9QVC7_9MICO</name>
<gene>
    <name evidence="1" type="ORF">E4M00_15890</name>
</gene>
<accession>A0A4Y9QVC7</accession>
<dbReference type="EMBL" id="SPQZ01000007">
    <property type="protein sequence ID" value="TFV95143.1"/>
    <property type="molecule type" value="Genomic_DNA"/>
</dbReference>
<dbReference type="InterPro" id="IPR011045">
    <property type="entry name" value="N2O_reductase_N"/>
</dbReference>
<proteinExistence type="predicted"/>